<keyword evidence="7 8" id="KW-0998">Cell outer membrane</keyword>
<evidence type="ECO:0000256" key="3">
    <source>
        <dbReference type="ARBA" id="ARBA00022452"/>
    </source>
</evidence>
<dbReference type="PROSITE" id="PS52016">
    <property type="entry name" value="TONB_DEPENDENT_REC_3"/>
    <property type="match status" value="1"/>
</dbReference>
<feature type="domain" description="Outer membrane protein beta-barrel" evidence="10">
    <location>
        <begin position="592"/>
        <end position="797"/>
    </location>
</feature>
<evidence type="ECO:0000256" key="7">
    <source>
        <dbReference type="ARBA" id="ARBA00023237"/>
    </source>
</evidence>
<proteinExistence type="inferred from homology"/>
<sequence length="822" mass="93361">MKLETSISYTVVCLFTLLSITVFGQQSTVTGKIHLASGESISHATVRVKGTDISSMSDKEGRYSLSNVPYGKREIQITAIEIEPKTVQLRVDKPMHDFSIAVSTTGDIAIEGVEVSRMTEKKAMETSGFAVAVIETKEASLRNLTTNELLDRAVGVRVRQNGGEGAPIEYNLNGMSGSTIGLFLDGIELSTYGSSFNLNNIPPAMIERIEVYKGVLPSHLSGNYIGGAINVIMKKDASANNITAAVSYGSFNTYRADVGGLYRNQKNGLTFRASGFYSHSDNDYEMWGKFSKYTHPNGRLSRYYRTKRPNDKFETVGGRFELGFTDVSWADQIFVAYNVSDSYKEIPHGITMTRPYFGRFNEYQAHVFSLNYNKRNLFVDGLSLNVNAVHSRRNTYLQDTVSRKYNWDGTLLMAPPNTDGEIKPYPHAPGQGQQGDAVMSDIDRNISNVRSNLAYMVYPGHRVSLNHNFEKSGRNDRDLLNPERSRWITQNDLTTNILAMNYEAEMFNGRLRTNVFGKYMLYNTLQHVPIREVDGAIVYEENRTTRDNKGFGGTLSYQAIKDGFLIASAEKSFIMPTDRHVYGEPENNLLPNPYILPEMAINYNMGARYGMVNLGKHKLSLYANFFWRNGYDKIILQTREDEVLEGRENQVEDIQVTQFINLSKTQSIGFEGEVNYIYDNRLNVMLNFSKFNSLFKVETDERGNPNSLYNRQVPNEPFFTINGNVQYRLNNIFQQRSALNLYYNTGYVAPFRTIWMESEWFTTPTQFSHDLGASYRFPHGRLVASLDAKNIFNAEIYDNFGVQKPGRAFYIKLNYTINNFNR</sequence>
<comment type="similarity">
    <text evidence="8">Belongs to the TonB-dependent receptor family.</text>
</comment>
<dbReference type="Proteomes" id="UP000239711">
    <property type="component" value="Unassembled WGS sequence"/>
</dbReference>
<dbReference type="Pfam" id="PF13620">
    <property type="entry name" value="CarboxypepD_reg"/>
    <property type="match status" value="1"/>
</dbReference>
<reference evidence="11 12" key="1">
    <citation type="submission" date="2018-02" db="EMBL/GenBank/DDBJ databases">
        <title>The draft genome of Sphingobacterium sp. 5JN-11.</title>
        <authorList>
            <person name="Liu L."/>
            <person name="Li L."/>
            <person name="Liang L."/>
            <person name="Zhang X."/>
            <person name="Wang T."/>
        </authorList>
    </citation>
    <scope>NUCLEOTIDE SEQUENCE [LARGE SCALE GENOMIC DNA]</scope>
    <source>
        <strain evidence="11 12">5JN-11</strain>
    </source>
</reference>
<comment type="caution">
    <text evidence="11">The sequence shown here is derived from an EMBL/GenBank/DDBJ whole genome shotgun (WGS) entry which is preliminary data.</text>
</comment>
<dbReference type="PANTHER" id="PTHR30069">
    <property type="entry name" value="TONB-DEPENDENT OUTER MEMBRANE RECEPTOR"/>
    <property type="match status" value="1"/>
</dbReference>
<gene>
    <name evidence="11" type="ORF">C5745_03205</name>
</gene>
<dbReference type="AlphaFoldDB" id="A0A2S9J880"/>
<evidence type="ECO:0000256" key="6">
    <source>
        <dbReference type="ARBA" id="ARBA00023136"/>
    </source>
</evidence>
<keyword evidence="4 8" id="KW-0812">Transmembrane</keyword>
<dbReference type="GO" id="GO:0009279">
    <property type="term" value="C:cell outer membrane"/>
    <property type="evidence" value="ECO:0007669"/>
    <property type="project" value="UniProtKB-SubCell"/>
</dbReference>
<keyword evidence="5" id="KW-0732">Signal</keyword>
<evidence type="ECO:0000259" key="9">
    <source>
        <dbReference type="Pfam" id="PF07715"/>
    </source>
</evidence>
<dbReference type="Gene3D" id="2.40.170.20">
    <property type="entry name" value="TonB-dependent receptor, beta-barrel domain"/>
    <property type="match status" value="1"/>
</dbReference>
<keyword evidence="3 8" id="KW-1134">Transmembrane beta strand</keyword>
<evidence type="ECO:0000313" key="11">
    <source>
        <dbReference type="EMBL" id="PRD48960.1"/>
    </source>
</evidence>
<keyword evidence="2 8" id="KW-0813">Transport</keyword>
<dbReference type="InterPro" id="IPR012910">
    <property type="entry name" value="Plug_dom"/>
</dbReference>
<dbReference type="Pfam" id="PF14905">
    <property type="entry name" value="OMP_b-brl_3"/>
    <property type="match status" value="1"/>
</dbReference>
<evidence type="ECO:0000313" key="12">
    <source>
        <dbReference type="Proteomes" id="UP000239711"/>
    </source>
</evidence>
<dbReference type="InterPro" id="IPR037066">
    <property type="entry name" value="Plug_dom_sf"/>
</dbReference>
<dbReference type="SUPFAM" id="SSF56935">
    <property type="entry name" value="Porins"/>
    <property type="match status" value="1"/>
</dbReference>
<dbReference type="RefSeq" id="WP_105715525.1">
    <property type="nucleotide sequence ID" value="NZ_PVBQ01000002.1"/>
</dbReference>
<dbReference type="GO" id="GO:0044718">
    <property type="term" value="P:siderophore transmembrane transport"/>
    <property type="evidence" value="ECO:0007669"/>
    <property type="project" value="TreeGrafter"/>
</dbReference>
<dbReference type="PANTHER" id="PTHR30069:SF29">
    <property type="entry name" value="HEMOGLOBIN AND HEMOGLOBIN-HAPTOGLOBIN-BINDING PROTEIN 1-RELATED"/>
    <property type="match status" value="1"/>
</dbReference>
<dbReference type="InterPro" id="IPR036942">
    <property type="entry name" value="Beta-barrel_TonB_sf"/>
</dbReference>
<dbReference type="SUPFAM" id="SSF49464">
    <property type="entry name" value="Carboxypeptidase regulatory domain-like"/>
    <property type="match status" value="1"/>
</dbReference>
<comment type="subcellular location">
    <subcellularLocation>
        <location evidence="1 8">Cell outer membrane</location>
        <topology evidence="1 8">Multi-pass membrane protein</topology>
    </subcellularLocation>
</comment>
<dbReference type="Pfam" id="PF07715">
    <property type="entry name" value="Plug"/>
    <property type="match status" value="1"/>
</dbReference>
<dbReference type="OrthoDB" id="9812892at2"/>
<evidence type="ECO:0000256" key="1">
    <source>
        <dbReference type="ARBA" id="ARBA00004571"/>
    </source>
</evidence>
<evidence type="ECO:0000256" key="5">
    <source>
        <dbReference type="ARBA" id="ARBA00022729"/>
    </source>
</evidence>
<feature type="domain" description="TonB-dependent receptor plug" evidence="9">
    <location>
        <begin position="129"/>
        <end position="227"/>
    </location>
</feature>
<organism evidence="11 12">
    <name type="scientific">Sphingobacterium haloxyli</name>
    <dbReference type="NCBI Taxonomy" id="2100533"/>
    <lineage>
        <taxon>Bacteria</taxon>
        <taxon>Pseudomonadati</taxon>
        <taxon>Bacteroidota</taxon>
        <taxon>Sphingobacteriia</taxon>
        <taxon>Sphingobacteriales</taxon>
        <taxon>Sphingobacteriaceae</taxon>
        <taxon>Sphingobacterium</taxon>
    </lineage>
</organism>
<dbReference type="GO" id="GO:0015344">
    <property type="term" value="F:siderophore uptake transmembrane transporter activity"/>
    <property type="evidence" value="ECO:0007669"/>
    <property type="project" value="TreeGrafter"/>
</dbReference>
<dbReference type="InterPro" id="IPR041700">
    <property type="entry name" value="OMP_b-brl_3"/>
</dbReference>
<dbReference type="EMBL" id="PVBQ01000002">
    <property type="protein sequence ID" value="PRD48960.1"/>
    <property type="molecule type" value="Genomic_DNA"/>
</dbReference>
<keyword evidence="12" id="KW-1185">Reference proteome</keyword>
<dbReference type="Gene3D" id="2.60.40.1120">
    <property type="entry name" value="Carboxypeptidase-like, regulatory domain"/>
    <property type="match status" value="1"/>
</dbReference>
<evidence type="ECO:0000256" key="4">
    <source>
        <dbReference type="ARBA" id="ARBA00022692"/>
    </source>
</evidence>
<dbReference type="InterPro" id="IPR039426">
    <property type="entry name" value="TonB-dep_rcpt-like"/>
</dbReference>
<keyword evidence="11" id="KW-0675">Receptor</keyword>
<name>A0A2S9J880_9SPHI</name>
<protein>
    <submittedName>
        <fullName evidence="11">TonB-dependent receptor</fullName>
    </submittedName>
</protein>
<accession>A0A2S9J880</accession>
<dbReference type="InterPro" id="IPR008969">
    <property type="entry name" value="CarboxyPept-like_regulatory"/>
</dbReference>
<dbReference type="Gene3D" id="2.170.130.10">
    <property type="entry name" value="TonB-dependent receptor, plug domain"/>
    <property type="match status" value="1"/>
</dbReference>
<evidence type="ECO:0000256" key="2">
    <source>
        <dbReference type="ARBA" id="ARBA00022448"/>
    </source>
</evidence>
<keyword evidence="6 8" id="KW-0472">Membrane</keyword>
<evidence type="ECO:0000256" key="8">
    <source>
        <dbReference type="PROSITE-ProRule" id="PRU01360"/>
    </source>
</evidence>
<evidence type="ECO:0000259" key="10">
    <source>
        <dbReference type="Pfam" id="PF14905"/>
    </source>
</evidence>